<dbReference type="PROSITE" id="PS51257">
    <property type="entry name" value="PROKAR_LIPOPROTEIN"/>
    <property type="match status" value="1"/>
</dbReference>
<dbReference type="GO" id="GO:0046872">
    <property type="term" value="F:metal ion binding"/>
    <property type="evidence" value="ECO:0007669"/>
    <property type="project" value="UniProtKB-KW"/>
</dbReference>
<keyword evidence="4" id="KW-0732">Signal</keyword>
<dbReference type="Gene3D" id="1.10.760.10">
    <property type="entry name" value="Cytochrome c-like domain"/>
    <property type="match status" value="2"/>
</dbReference>
<dbReference type="STRING" id="1293045.H663_06000"/>
<dbReference type="Pfam" id="PF03150">
    <property type="entry name" value="CCP_MauG"/>
    <property type="match status" value="1"/>
</dbReference>
<feature type="domain" description="Cytochrome c" evidence="8">
    <location>
        <begin position="41"/>
        <end position="158"/>
    </location>
</feature>
<evidence type="ECO:0000256" key="1">
    <source>
        <dbReference type="ARBA" id="ARBA00004196"/>
    </source>
</evidence>
<dbReference type="PANTHER" id="PTHR30600:SF10">
    <property type="entry name" value="BLL6722 PROTEIN"/>
    <property type="match status" value="1"/>
</dbReference>
<keyword evidence="10" id="KW-1185">Reference proteome</keyword>
<dbReference type="SUPFAM" id="SSF46626">
    <property type="entry name" value="Cytochrome c"/>
    <property type="match status" value="2"/>
</dbReference>
<sequence>MEIKMEVRMISWAGLLCAVFLLVACGGQNASPQTPPTVLPTQLSVSQALFAEKALSANGQMACASCHTDDNAHADATGTLLPLGGQSMTVQGFRSSATLHYLESNKAFRFEADQPFGGFTWDGRASSRAEQAAGPLLDSGEMANADVAAVAAKVRQLPYFGDFASVFGLPAAPSDAQIFEHLQTALQTYQQKDPDYLLFNSKFDRYLDGSATLTVQEARGLAVFNDANKGNCASCHTSKTGRLGERPLFTNFSYAALGLPRNPQIQANDDPRFFDMGLCGPKRTDLSARSDLCGQFKVPTLRNIELTAPYFHNASVATLTDAVAFYATRDLEPERWYPTINGVVQRFNDLPAPLRNNVLMSRPFGRRQGDTPVLSATDVTDLVAFLKTLTDDRTAPPGTPLVKK</sequence>
<accession>A0A2T7UCI4</accession>
<dbReference type="Proteomes" id="UP000037507">
    <property type="component" value="Unassembled WGS sequence"/>
</dbReference>
<dbReference type="InterPro" id="IPR009056">
    <property type="entry name" value="Cyt_c-like_dom"/>
</dbReference>
<dbReference type="InterPro" id="IPR036909">
    <property type="entry name" value="Cyt_c-like_dom_sf"/>
</dbReference>
<dbReference type="InterPro" id="IPR004852">
    <property type="entry name" value="Di-haem_cyt_c_peroxidsae"/>
</dbReference>
<organism evidence="9 10">
    <name type="scientific">Limnohabitans planktonicus II-D5</name>
    <dbReference type="NCBI Taxonomy" id="1293045"/>
    <lineage>
        <taxon>Bacteria</taxon>
        <taxon>Pseudomonadati</taxon>
        <taxon>Pseudomonadota</taxon>
        <taxon>Betaproteobacteria</taxon>
        <taxon>Burkholderiales</taxon>
        <taxon>Comamonadaceae</taxon>
        <taxon>Limnohabitans</taxon>
    </lineage>
</organism>
<dbReference type="InterPro" id="IPR051395">
    <property type="entry name" value="Cytochrome_c_Peroxidase/MauG"/>
</dbReference>
<dbReference type="GO" id="GO:0004130">
    <property type="term" value="F:cytochrome-c peroxidase activity"/>
    <property type="evidence" value="ECO:0007669"/>
    <property type="project" value="TreeGrafter"/>
</dbReference>
<feature type="domain" description="Cytochrome c" evidence="8">
    <location>
        <begin position="215"/>
        <end position="390"/>
    </location>
</feature>
<evidence type="ECO:0000313" key="9">
    <source>
        <dbReference type="EMBL" id="PVE42332.1"/>
    </source>
</evidence>
<evidence type="ECO:0000256" key="2">
    <source>
        <dbReference type="ARBA" id="ARBA00022617"/>
    </source>
</evidence>
<evidence type="ECO:0000256" key="3">
    <source>
        <dbReference type="ARBA" id="ARBA00022723"/>
    </source>
</evidence>
<dbReference type="EMBL" id="LFYT02000015">
    <property type="protein sequence ID" value="PVE42332.1"/>
    <property type="molecule type" value="Genomic_DNA"/>
</dbReference>
<evidence type="ECO:0000313" key="10">
    <source>
        <dbReference type="Proteomes" id="UP000037507"/>
    </source>
</evidence>
<keyword evidence="5" id="KW-0560">Oxidoreductase</keyword>
<evidence type="ECO:0000259" key="8">
    <source>
        <dbReference type="PROSITE" id="PS51007"/>
    </source>
</evidence>
<evidence type="ECO:0000256" key="7">
    <source>
        <dbReference type="PROSITE-ProRule" id="PRU00433"/>
    </source>
</evidence>
<proteinExistence type="predicted"/>
<dbReference type="GO" id="GO:0009055">
    <property type="term" value="F:electron transfer activity"/>
    <property type="evidence" value="ECO:0007669"/>
    <property type="project" value="InterPro"/>
</dbReference>
<evidence type="ECO:0000256" key="6">
    <source>
        <dbReference type="ARBA" id="ARBA00023004"/>
    </source>
</evidence>
<reference evidence="9" key="1">
    <citation type="submission" date="2017-04" db="EMBL/GenBank/DDBJ databases">
        <title>Unexpected and diverse lifestyles within the genus Limnohabitans.</title>
        <authorList>
            <person name="Kasalicky V."/>
            <person name="Mehrshad M."/>
            <person name="Andrei S.-A."/>
            <person name="Salcher M."/>
            <person name="Kratochvilova H."/>
            <person name="Simek K."/>
            <person name="Ghai R."/>
        </authorList>
    </citation>
    <scope>NUCLEOTIDE SEQUENCE [LARGE SCALE GENOMIC DNA]</scope>
    <source>
        <strain evidence="9">II-D5</strain>
    </source>
</reference>
<keyword evidence="3 7" id="KW-0479">Metal-binding</keyword>
<name>A0A2T7UCI4_9BURK</name>
<protein>
    <recommendedName>
        <fullName evidence="8">Cytochrome c domain-containing protein</fullName>
    </recommendedName>
</protein>
<dbReference type="PROSITE" id="PS51007">
    <property type="entry name" value="CYTC"/>
    <property type="match status" value="2"/>
</dbReference>
<dbReference type="OrthoDB" id="9805202at2"/>
<keyword evidence="2 7" id="KW-0349">Heme</keyword>
<dbReference type="GO" id="GO:0020037">
    <property type="term" value="F:heme binding"/>
    <property type="evidence" value="ECO:0007669"/>
    <property type="project" value="InterPro"/>
</dbReference>
<evidence type="ECO:0000256" key="5">
    <source>
        <dbReference type="ARBA" id="ARBA00023002"/>
    </source>
</evidence>
<keyword evidence="6 7" id="KW-0408">Iron</keyword>
<dbReference type="AlphaFoldDB" id="A0A2T7UCI4"/>
<comment type="subcellular location">
    <subcellularLocation>
        <location evidence="1">Cell envelope</location>
    </subcellularLocation>
</comment>
<comment type="caution">
    <text evidence="9">The sequence shown here is derived from an EMBL/GenBank/DDBJ whole genome shotgun (WGS) entry which is preliminary data.</text>
</comment>
<dbReference type="PANTHER" id="PTHR30600">
    <property type="entry name" value="CYTOCHROME C PEROXIDASE-RELATED"/>
    <property type="match status" value="1"/>
</dbReference>
<evidence type="ECO:0000256" key="4">
    <source>
        <dbReference type="ARBA" id="ARBA00022729"/>
    </source>
</evidence>
<dbReference type="GO" id="GO:0030313">
    <property type="term" value="C:cell envelope"/>
    <property type="evidence" value="ECO:0007669"/>
    <property type="project" value="UniProtKB-SubCell"/>
</dbReference>
<gene>
    <name evidence="9" type="ORF">H663_012440</name>
</gene>